<accession>A0A4Z0GR96</accession>
<dbReference type="Gene3D" id="6.10.140.40">
    <property type="match status" value="1"/>
</dbReference>
<gene>
    <name evidence="1" type="ORF">E4665_04965</name>
</gene>
<organism evidence="1 2">
    <name type="scientific">Sporolactobacillus shoreae</name>
    <dbReference type="NCBI Taxonomy" id="1465501"/>
    <lineage>
        <taxon>Bacteria</taxon>
        <taxon>Bacillati</taxon>
        <taxon>Bacillota</taxon>
        <taxon>Bacilli</taxon>
        <taxon>Bacillales</taxon>
        <taxon>Sporolactobacillaceae</taxon>
        <taxon>Sporolactobacillus</taxon>
    </lineage>
</organism>
<sequence>MDSNLFSVDYFKETLRLQINKNSDRFSPNQTLNSYYHTVVSAIIQDRINKNFELIRRIRNLDAAYKAVKEEIGFQQQQQQQ</sequence>
<dbReference type="Proteomes" id="UP000298347">
    <property type="component" value="Unassembled WGS sequence"/>
</dbReference>
<dbReference type="OrthoDB" id="2883629at2"/>
<evidence type="ECO:0000313" key="1">
    <source>
        <dbReference type="EMBL" id="TGA99138.1"/>
    </source>
</evidence>
<dbReference type="AlphaFoldDB" id="A0A4Z0GR96"/>
<protein>
    <submittedName>
        <fullName evidence="1">Uncharacterized protein</fullName>
    </submittedName>
</protein>
<dbReference type="RefSeq" id="WP_135347694.1">
    <property type="nucleotide sequence ID" value="NZ_SRJD01000004.1"/>
</dbReference>
<dbReference type="Pfam" id="PF09628">
    <property type="entry name" value="YvfG"/>
    <property type="match status" value="1"/>
</dbReference>
<dbReference type="SUPFAM" id="SSF158388">
    <property type="entry name" value="YvfG-like"/>
    <property type="match status" value="1"/>
</dbReference>
<keyword evidence="2" id="KW-1185">Reference proteome</keyword>
<dbReference type="InterPro" id="IPR018590">
    <property type="entry name" value="Uncharacterised_YvfG"/>
</dbReference>
<reference evidence="1 2" key="1">
    <citation type="journal article" date="2015" name="Int. J. Syst. Evol. Microbiol.">
        <title>Sporolactobacillus shoreae sp. nov. and Sporolactobacillus spathodeae sp. nov., two spore-forming lactic acid bacteria isolated from tree barks in Thailand.</title>
        <authorList>
            <person name="Thamacharoensuk T."/>
            <person name="Kitahara M."/>
            <person name="Ohkuma M."/>
            <person name="Thongchul N."/>
            <person name="Tanasupawat S."/>
        </authorList>
    </citation>
    <scope>NUCLEOTIDE SEQUENCE [LARGE SCALE GENOMIC DNA]</scope>
    <source>
        <strain evidence="1 2">BK92</strain>
    </source>
</reference>
<comment type="caution">
    <text evidence="1">The sequence shown here is derived from an EMBL/GenBank/DDBJ whole genome shotgun (WGS) entry which is preliminary data.</text>
</comment>
<evidence type="ECO:0000313" key="2">
    <source>
        <dbReference type="Proteomes" id="UP000298347"/>
    </source>
</evidence>
<proteinExistence type="predicted"/>
<dbReference type="InterPro" id="IPR037247">
    <property type="entry name" value="YvfG_sf"/>
</dbReference>
<name>A0A4Z0GR96_9BACL</name>
<dbReference type="EMBL" id="SRJD01000004">
    <property type="protein sequence ID" value="TGA99138.1"/>
    <property type="molecule type" value="Genomic_DNA"/>
</dbReference>